<keyword evidence="2" id="KW-0808">Transferase</keyword>
<dbReference type="RefSeq" id="WP_069961790.1">
    <property type="nucleotide sequence ID" value="NZ_CP016094.1"/>
</dbReference>
<feature type="domain" description="Glycosyltransferase 2-like" evidence="1">
    <location>
        <begin position="12"/>
        <end position="136"/>
    </location>
</feature>
<dbReference type="InterPro" id="IPR029044">
    <property type="entry name" value="Nucleotide-diphossugar_trans"/>
</dbReference>
<name>A0A1D8AUG9_9BACT</name>
<protein>
    <submittedName>
        <fullName evidence="2">Glycosyltransferase EpsH</fullName>
        <ecNumber evidence="2">2.4.-.-</ecNumber>
    </submittedName>
</protein>
<dbReference type="Gene3D" id="3.90.550.10">
    <property type="entry name" value="Spore Coat Polysaccharide Biosynthesis Protein SpsA, Chain A"/>
    <property type="match status" value="1"/>
</dbReference>
<dbReference type="Proteomes" id="UP000095228">
    <property type="component" value="Chromosome"/>
</dbReference>
<proteinExistence type="predicted"/>
<keyword evidence="3" id="KW-1185">Reference proteome</keyword>
<dbReference type="OrthoDB" id="9785185at2"/>
<evidence type="ECO:0000259" key="1">
    <source>
        <dbReference type="Pfam" id="PF00535"/>
    </source>
</evidence>
<accession>A0A1D8AUG9</accession>
<dbReference type="AlphaFoldDB" id="A0A1D8AUG9"/>
<dbReference type="KEGG" id="obg:Verru16b_01615"/>
<dbReference type="STRING" id="1838286.Verru16b_01615"/>
<evidence type="ECO:0000313" key="2">
    <source>
        <dbReference type="EMBL" id="AOS44552.1"/>
    </source>
</evidence>
<dbReference type="InterPro" id="IPR050834">
    <property type="entry name" value="Glycosyltransf_2"/>
</dbReference>
<dbReference type="EC" id="2.4.-.-" evidence="2"/>
<dbReference type="EMBL" id="CP016094">
    <property type="protein sequence ID" value="AOS44552.1"/>
    <property type="molecule type" value="Genomic_DNA"/>
</dbReference>
<dbReference type="InterPro" id="IPR001173">
    <property type="entry name" value="Glyco_trans_2-like"/>
</dbReference>
<keyword evidence="2" id="KW-0328">Glycosyltransferase</keyword>
<dbReference type="Pfam" id="PF00535">
    <property type="entry name" value="Glycos_transf_2"/>
    <property type="match status" value="1"/>
</dbReference>
<dbReference type="SUPFAM" id="SSF53448">
    <property type="entry name" value="Nucleotide-diphospho-sugar transferases"/>
    <property type="match status" value="1"/>
</dbReference>
<gene>
    <name evidence="2" type="primary">epsH_1</name>
    <name evidence="2" type="ORF">Verru16b_01615</name>
</gene>
<dbReference type="CDD" id="cd00761">
    <property type="entry name" value="Glyco_tranf_GTA_type"/>
    <property type="match status" value="1"/>
</dbReference>
<dbReference type="PANTHER" id="PTHR43685:SF2">
    <property type="entry name" value="GLYCOSYLTRANSFERASE 2-LIKE DOMAIN-CONTAINING PROTEIN"/>
    <property type="match status" value="1"/>
</dbReference>
<dbReference type="GO" id="GO:0016757">
    <property type="term" value="F:glycosyltransferase activity"/>
    <property type="evidence" value="ECO:0007669"/>
    <property type="project" value="UniProtKB-KW"/>
</dbReference>
<dbReference type="PANTHER" id="PTHR43685">
    <property type="entry name" value="GLYCOSYLTRANSFERASE"/>
    <property type="match status" value="1"/>
</dbReference>
<organism evidence="2 3">
    <name type="scientific">Lacunisphaera limnophila</name>
    <dbReference type="NCBI Taxonomy" id="1838286"/>
    <lineage>
        <taxon>Bacteria</taxon>
        <taxon>Pseudomonadati</taxon>
        <taxon>Verrucomicrobiota</taxon>
        <taxon>Opitutia</taxon>
        <taxon>Opitutales</taxon>
        <taxon>Opitutaceae</taxon>
        <taxon>Lacunisphaera</taxon>
    </lineage>
</organism>
<reference evidence="2 3" key="1">
    <citation type="submission" date="2016-06" db="EMBL/GenBank/DDBJ databases">
        <title>Three novel species with peptidoglycan cell walls form the new genus Lacunisphaera gen. nov. in the family Opitutaceae of the verrucomicrobial subdivision 4.</title>
        <authorList>
            <person name="Rast P."/>
            <person name="Gloeckner I."/>
            <person name="Jogler M."/>
            <person name="Boedeker C."/>
            <person name="Jeske O."/>
            <person name="Wiegand S."/>
            <person name="Reinhardt R."/>
            <person name="Schumann P."/>
            <person name="Rohde M."/>
            <person name="Spring S."/>
            <person name="Gloeckner F.O."/>
            <person name="Jogler C."/>
        </authorList>
    </citation>
    <scope>NUCLEOTIDE SEQUENCE [LARGE SCALE GENOMIC DNA]</scope>
    <source>
        <strain evidence="2 3">IG16b</strain>
    </source>
</reference>
<sequence>MAMSAQRPDITVIVRTSGRSRCYLDRALASIRAQTCRPAQVIISDDASAGPTPDVGDPGIVWVTRPPDESPNRSKALNRGIQHAGTAWLAFLDDDDTWHPEFLARMRTAVTGPTTAVCCRTQARYEHEVEGRFQPLGEEPFNPGLYGITLSRLAAANLFTNNAVLWPRDFFTTLGGYREDLTMLEDWEFNVRAAQRFSLAVLPETLAYYHQRPRQDGGLAANSAKTQHDRARDQLLQEWRAAGLLPPDRGWRWVANRGRELRHRWARWRFTTRWGPNA</sequence>
<evidence type="ECO:0000313" key="3">
    <source>
        <dbReference type="Proteomes" id="UP000095228"/>
    </source>
</evidence>